<protein>
    <submittedName>
        <fullName evidence="4">T9SS type A sorting domain-containing protein</fullName>
    </submittedName>
</protein>
<dbReference type="InterPro" id="IPR026444">
    <property type="entry name" value="Secre_tail"/>
</dbReference>
<dbReference type="InterPro" id="IPR013766">
    <property type="entry name" value="Thioredoxin_domain"/>
</dbReference>
<reference evidence="4 5" key="1">
    <citation type="submission" date="2024-04" db="EMBL/GenBank/DDBJ databases">
        <title>Flavobacterium sp. DGU11 16S ribosomal RNA gene Genome sequencing and assembly.</title>
        <authorList>
            <person name="Park S."/>
        </authorList>
    </citation>
    <scope>NUCLEOTIDE SEQUENCE [LARGE SCALE GENOMIC DNA]</scope>
    <source>
        <strain evidence="4 5">DGU11</strain>
    </source>
</reference>
<accession>A0ABU9HV40</accession>
<dbReference type="NCBIfam" id="TIGR04183">
    <property type="entry name" value="Por_Secre_tail"/>
    <property type="match status" value="1"/>
</dbReference>
<keyword evidence="5" id="KW-1185">Reference proteome</keyword>
<name>A0ABU9HV40_9FLAO</name>
<feature type="domain" description="Thioredoxin" evidence="3">
    <location>
        <begin position="28"/>
        <end position="184"/>
    </location>
</feature>
<evidence type="ECO:0000259" key="3">
    <source>
        <dbReference type="PROSITE" id="PS51352"/>
    </source>
</evidence>
<dbReference type="Pfam" id="PF18962">
    <property type="entry name" value="Por_Secre_tail"/>
    <property type="match status" value="1"/>
</dbReference>
<proteinExistence type="predicted"/>
<keyword evidence="1 2" id="KW-0732">Signal</keyword>
<evidence type="ECO:0000313" key="4">
    <source>
        <dbReference type="EMBL" id="MEL1243593.1"/>
    </source>
</evidence>
<dbReference type="CDD" id="cd02966">
    <property type="entry name" value="TlpA_like_family"/>
    <property type="match status" value="1"/>
</dbReference>
<dbReference type="Pfam" id="PF00578">
    <property type="entry name" value="AhpC-TSA"/>
    <property type="match status" value="1"/>
</dbReference>
<dbReference type="PANTHER" id="PTHR42852:SF17">
    <property type="entry name" value="THIOREDOXIN-LIKE PROTEIN HI_1115"/>
    <property type="match status" value="1"/>
</dbReference>
<dbReference type="RefSeq" id="WP_341695909.1">
    <property type="nucleotide sequence ID" value="NZ_JBBYHR010000002.1"/>
</dbReference>
<evidence type="ECO:0000256" key="2">
    <source>
        <dbReference type="SAM" id="SignalP"/>
    </source>
</evidence>
<dbReference type="Proteomes" id="UP001464555">
    <property type="component" value="Unassembled WGS sequence"/>
</dbReference>
<dbReference type="PROSITE" id="PS51352">
    <property type="entry name" value="THIOREDOXIN_2"/>
    <property type="match status" value="1"/>
</dbReference>
<dbReference type="InterPro" id="IPR050553">
    <property type="entry name" value="Thioredoxin_ResA/DsbE_sf"/>
</dbReference>
<dbReference type="Gene3D" id="3.40.30.10">
    <property type="entry name" value="Glutaredoxin"/>
    <property type="match status" value="1"/>
</dbReference>
<evidence type="ECO:0000313" key="5">
    <source>
        <dbReference type="Proteomes" id="UP001464555"/>
    </source>
</evidence>
<sequence length="505" mass="52930">MKKNLLLGLLLAAGLTASAQVSGDGNPLTDGSIAPDFTATDINGAEYSLYADYLNQGKSVVVDFSATWCAPCWNYHQTHALADLYEAYGPDGSNELMVFFIEGDIANTTTANIYGEQGPIAPSQGNWTLGSPYPIIEDTEALNLGAANKYDVDYFPTMYVICQETKTTTSADQMTAAQLKSVINDGCQTLVGTQNFGHIEQSSAKLRLCTPGDAIQVQGKLKNFGENAITNATIVLKDNSGATVATQTYNGNLNQFATAASINFNNVVLNAGSTYTMEVTSINGSAPAHPEQAVTPVAFSVAGVAPINIVEVKVHTDTYPSEITWQIKNSGGTIVASGGPYQAGPGQYGAGGPDANTTKIHNVTLAGDSPECFTVTIKDGAGDGWGAGGIEIISNGVTAYENLNVGNFGSTLTTTKAFRAMGTLGTETITAETFAMYPNPTTGILNFTTQETVEVTVLDLTGKVVYTAKGIENGGSINLGSLQSGLYVAKIKGMTSERIEKIVVE</sequence>
<feature type="chain" id="PRO_5045216027" evidence="2">
    <location>
        <begin position="20"/>
        <end position="505"/>
    </location>
</feature>
<dbReference type="PANTHER" id="PTHR42852">
    <property type="entry name" value="THIOL:DISULFIDE INTERCHANGE PROTEIN DSBE"/>
    <property type="match status" value="1"/>
</dbReference>
<feature type="signal peptide" evidence="2">
    <location>
        <begin position="1"/>
        <end position="19"/>
    </location>
</feature>
<evidence type="ECO:0000256" key="1">
    <source>
        <dbReference type="ARBA" id="ARBA00022729"/>
    </source>
</evidence>
<dbReference type="InterPro" id="IPR036249">
    <property type="entry name" value="Thioredoxin-like_sf"/>
</dbReference>
<comment type="caution">
    <text evidence="4">The sequence shown here is derived from an EMBL/GenBank/DDBJ whole genome shotgun (WGS) entry which is preliminary data.</text>
</comment>
<organism evidence="4 5">
    <name type="scientific">Flavobacterium arundinis</name>
    <dbReference type="NCBI Taxonomy" id="3139143"/>
    <lineage>
        <taxon>Bacteria</taxon>
        <taxon>Pseudomonadati</taxon>
        <taxon>Bacteroidota</taxon>
        <taxon>Flavobacteriia</taxon>
        <taxon>Flavobacteriales</taxon>
        <taxon>Flavobacteriaceae</taxon>
        <taxon>Flavobacterium</taxon>
    </lineage>
</organism>
<gene>
    <name evidence="4" type="ORF">AAEO56_04910</name>
</gene>
<dbReference type="SUPFAM" id="SSF52833">
    <property type="entry name" value="Thioredoxin-like"/>
    <property type="match status" value="1"/>
</dbReference>
<dbReference type="EMBL" id="JBBYHR010000002">
    <property type="protein sequence ID" value="MEL1243593.1"/>
    <property type="molecule type" value="Genomic_DNA"/>
</dbReference>
<dbReference type="InterPro" id="IPR000866">
    <property type="entry name" value="AhpC/TSA"/>
</dbReference>